<dbReference type="SUPFAM" id="SSF53335">
    <property type="entry name" value="S-adenosyl-L-methionine-dependent methyltransferases"/>
    <property type="match status" value="1"/>
</dbReference>
<dbReference type="Proteomes" id="UP000078544">
    <property type="component" value="Unassembled WGS sequence"/>
</dbReference>
<protein>
    <recommendedName>
        <fullName evidence="1">Methyltransferase domain-containing protein</fullName>
    </recommendedName>
</protein>
<dbReference type="EMBL" id="AZGY01000030">
    <property type="protein sequence ID" value="KZZ88351.1"/>
    <property type="molecule type" value="Genomic_DNA"/>
</dbReference>
<dbReference type="OrthoDB" id="10258156at2759"/>
<gene>
    <name evidence="2" type="ORF">AAL_08114</name>
</gene>
<dbReference type="PANTHER" id="PTHR12496">
    <property type="entry name" value="CGI-41 METHYLTRANSFERASE"/>
    <property type="match status" value="1"/>
</dbReference>
<keyword evidence="3" id="KW-1185">Reference proteome</keyword>
<name>A0A167W386_9HYPO</name>
<dbReference type="InterPro" id="IPR029063">
    <property type="entry name" value="SAM-dependent_MTases_sf"/>
</dbReference>
<evidence type="ECO:0000313" key="2">
    <source>
        <dbReference type="EMBL" id="KZZ88351.1"/>
    </source>
</evidence>
<reference evidence="2 3" key="1">
    <citation type="journal article" date="2016" name="Genome Biol. Evol.">
        <title>Divergent and convergent evolution of fungal pathogenicity.</title>
        <authorList>
            <person name="Shang Y."/>
            <person name="Xiao G."/>
            <person name="Zheng P."/>
            <person name="Cen K."/>
            <person name="Zhan S."/>
            <person name="Wang C."/>
        </authorList>
    </citation>
    <scope>NUCLEOTIDE SEQUENCE [LARGE SCALE GENOMIC DNA]</scope>
    <source>
        <strain evidence="2 3">RCEF 2490</strain>
    </source>
</reference>
<evidence type="ECO:0000259" key="1">
    <source>
        <dbReference type="Pfam" id="PF13679"/>
    </source>
</evidence>
<feature type="domain" description="Methyltransferase" evidence="1">
    <location>
        <begin position="192"/>
        <end position="331"/>
    </location>
</feature>
<organism evidence="2 3">
    <name type="scientific">Moelleriella libera RCEF 2490</name>
    <dbReference type="NCBI Taxonomy" id="1081109"/>
    <lineage>
        <taxon>Eukaryota</taxon>
        <taxon>Fungi</taxon>
        <taxon>Dikarya</taxon>
        <taxon>Ascomycota</taxon>
        <taxon>Pezizomycotina</taxon>
        <taxon>Sordariomycetes</taxon>
        <taxon>Hypocreomycetidae</taxon>
        <taxon>Hypocreales</taxon>
        <taxon>Clavicipitaceae</taxon>
        <taxon>Moelleriella</taxon>
    </lineage>
</organism>
<evidence type="ECO:0000313" key="3">
    <source>
        <dbReference type="Proteomes" id="UP000078544"/>
    </source>
</evidence>
<dbReference type="STRING" id="1081109.A0A167W386"/>
<dbReference type="PANTHER" id="PTHR12496:SF0">
    <property type="entry name" value="METHYLTRANSFERASE DOMAIN-CONTAINING PROTEIN"/>
    <property type="match status" value="1"/>
</dbReference>
<dbReference type="InterPro" id="IPR052220">
    <property type="entry name" value="METTL25"/>
</dbReference>
<dbReference type="Pfam" id="PF13679">
    <property type="entry name" value="Methyltransf_32"/>
    <property type="match status" value="1"/>
</dbReference>
<comment type="caution">
    <text evidence="2">The sequence shown here is derived from an EMBL/GenBank/DDBJ whole genome shotgun (WGS) entry which is preliminary data.</text>
</comment>
<sequence length="522" mass="58535">MSYILCPGKLVSIFSAAIQVSTLTAQGIMLVTWLRAPLEPLYTNESPISSPEKPDKTSEQVNSAYPMLELLQDENLDNYTNELCEFFATPIIRQITGGIHVNDALIYDAWQNLPQEWTSWWSTWADHRLAQENLIDSIDENGEAQRQAALVDGRPESLNKWLKTLASLALPRMQQPGPSIILPEALKKEMKSKKISEVSRAVAHIYSMSQQKDIVRIIDMGSGQGYLSVSLAYLYPRLKVLSIDGSDSQVAGSRALAASLEIPEERLTHMVRWIDGSLDLAAEIEAWAGQETCMLVGLHACGNLSEHMIRYFTNVSQIEALAVVGCCYNHIVPRSSYFPDGFPISTEMRQRNVSLTPTALMIGSQAPNNWKRVDDATCQKSSIFSKRRIYRAILEKIFHDKGILLKGRPEWGARKGDMNSFTQYARRSMDCLGISSNEISTAELVYYEERFGRCQDQIAILWTLGALCWKIVESIIIVDRLWFLKEENQAGTVDVIPIFDVKVSPRNLMIAATKGISPSHGL</sequence>
<proteinExistence type="predicted"/>
<dbReference type="InterPro" id="IPR025714">
    <property type="entry name" value="Methyltranfer_dom"/>
</dbReference>
<dbReference type="AlphaFoldDB" id="A0A167W386"/>
<dbReference type="Gene3D" id="3.40.50.150">
    <property type="entry name" value="Vaccinia Virus protein VP39"/>
    <property type="match status" value="1"/>
</dbReference>
<accession>A0A167W386</accession>